<dbReference type="RefSeq" id="WP_202380592.1">
    <property type="nucleotide sequence ID" value="NZ_BAAAMA010000003.1"/>
</dbReference>
<evidence type="ECO:0000313" key="9">
    <source>
        <dbReference type="EMBL" id="MBL3688556.1"/>
    </source>
</evidence>
<keyword evidence="6 7" id="KW-0472">Membrane</keyword>
<accession>A0ABS1SK72</accession>
<evidence type="ECO:0000256" key="2">
    <source>
        <dbReference type="ARBA" id="ARBA00022448"/>
    </source>
</evidence>
<feature type="transmembrane region" description="Helical" evidence="7">
    <location>
        <begin position="136"/>
        <end position="160"/>
    </location>
</feature>
<feature type="transmembrane region" description="Helical" evidence="7">
    <location>
        <begin position="283"/>
        <end position="309"/>
    </location>
</feature>
<keyword evidence="2 7" id="KW-0813">Transport</keyword>
<dbReference type="PROSITE" id="PS50928">
    <property type="entry name" value="ABC_TM1"/>
    <property type="match status" value="1"/>
</dbReference>
<keyword evidence="4 7" id="KW-0812">Transmembrane</keyword>
<organism evidence="9 10">
    <name type="scientific">Leucobacter chromiireducens subsp. chromiireducens</name>
    <dbReference type="NCBI Taxonomy" id="660067"/>
    <lineage>
        <taxon>Bacteria</taxon>
        <taxon>Bacillati</taxon>
        <taxon>Actinomycetota</taxon>
        <taxon>Actinomycetes</taxon>
        <taxon>Micrococcales</taxon>
        <taxon>Microbacteriaceae</taxon>
        <taxon>Leucobacter</taxon>
    </lineage>
</organism>
<evidence type="ECO:0000256" key="4">
    <source>
        <dbReference type="ARBA" id="ARBA00022692"/>
    </source>
</evidence>
<proteinExistence type="inferred from homology"/>
<evidence type="ECO:0000256" key="7">
    <source>
        <dbReference type="RuleBase" id="RU363032"/>
    </source>
</evidence>
<evidence type="ECO:0000256" key="1">
    <source>
        <dbReference type="ARBA" id="ARBA00004651"/>
    </source>
</evidence>
<comment type="subcellular location">
    <subcellularLocation>
        <location evidence="1 7">Cell membrane</location>
        <topology evidence="1 7">Multi-pass membrane protein</topology>
    </subcellularLocation>
</comment>
<keyword evidence="10" id="KW-1185">Reference proteome</keyword>
<feature type="transmembrane region" description="Helical" evidence="7">
    <location>
        <begin position="9"/>
        <end position="30"/>
    </location>
</feature>
<comment type="caution">
    <text evidence="9">The sequence shown here is derived from an EMBL/GenBank/DDBJ whole genome shotgun (WGS) entry which is preliminary data.</text>
</comment>
<dbReference type="Pfam" id="PF00528">
    <property type="entry name" value="BPD_transp_1"/>
    <property type="match status" value="1"/>
</dbReference>
<dbReference type="PANTHER" id="PTHR43163:SF6">
    <property type="entry name" value="DIPEPTIDE TRANSPORT SYSTEM PERMEASE PROTEIN DPPB-RELATED"/>
    <property type="match status" value="1"/>
</dbReference>
<feature type="transmembrane region" description="Helical" evidence="7">
    <location>
        <begin position="103"/>
        <end position="124"/>
    </location>
</feature>
<protein>
    <submittedName>
        <fullName evidence="9">ABC transporter permease</fullName>
    </submittedName>
</protein>
<dbReference type="Gene3D" id="1.10.3720.10">
    <property type="entry name" value="MetI-like"/>
    <property type="match status" value="1"/>
</dbReference>
<reference evidence="9 10" key="1">
    <citation type="submission" date="2018-09" db="EMBL/GenBank/DDBJ databases">
        <title>Comparative genomics of Leucobacter spp.</title>
        <authorList>
            <person name="Reis A.C."/>
            <person name="Kolvenbach B.A."/>
            <person name="Corvini P.F.X."/>
            <person name="Nunes O.C."/>
        </authorList>
    </citation>
    <scope>NUCLEOTIDE SEQUENCE [LARGE SCALE GENOMIC DNA]</scope>
    <source>
        <strain evidence="9 10">L-1</strain>
    </source>
</reference>
<keyword evidence="3" id="KW-1003">Cell membrane</keyword>
<gene>
    <name evidence="9" type="ORF">D3226_01090</name>
</gene>
<feature type="transmembrane region" description="Helical" evidence="7">
    <location>
        <begin position="180"/>
        <end position="199"/>
    </location>
</feature>
<evidence type="ECO:0000256" key="6">
    <source>
        <dbReference type="ARBA" id="ARBA00023136"/>
    </source>
</evidence>
<evidence type="ECO:0000256" key="3">
    <source>
        <dbReference type="ARBA" id="ARBA00022475"/>
    </source>
</evidence>
<feature type="transmembrane region" description="Helical" evidence="7">
    <location>
        <begin position="242"/>
        <end position="263"/>
    </location>
</feature>
<dbReference type="EMBL" id="QYAD01000001">
    <property type="protein sequence ID" value="MBL3688556.1"/>
    <property type="molecule type" value="Genomic_DNA"/>
</dbReference>
<dbReference type="Proteomes" id="UP001646141">
    <property type="component" value="Unassembled WGS sequence"/>
</dbReference>
<evidence type="ECO:0000259" key="8">
    <source>
        <dbReference type="PROSITE" id="PS50928"/>
    </source>
</evidence>
<dbReference type="PANTHER" id="PTHR43163">
    <property type="entry name" value="DIPEPTIDE TRANSPORT SYSTEM PERMEASE PROTEIN DPPB-RELATED"/>
    <property type="match status" value="1"/>
</dbReference>
<feature type="domain" description="ABC transmembrane type-1" evidence="8">
    <location>
        <begin position="97"/>
        <end position="306"/>
    </location>
</feature>
<dbReference type="Pfam" id="PF19300">
    <property type="entry name" value="BPD_transp_1_N"/>
    <property type="match status" value="1"/>
</dbReference>
<dbReference type="SUPFAM" id="SSF161098">
    <property type="entry name" value="MetI-like"/>
    <property type="match status" value="1"/>
</dbReference>
<keyword evidence="5 7" id="KW-1133">Transmembrane helix</keyword>
<dbReference type="InterPro" id="IPR045621">
    <property type="entry name" value="BPD_transp_1_N"/>
</dbReference>
<dbReference type="InterPro" id="IPR035906">
    <property type="entry name" value="MetI-like_sf"/>
</dbReference>
<sequence length="320" mass="34528">MTRFILRRVAISIVMLIATSLLVFIVLRLLPGDPVITRLGSTPGVDAEMIERLRAEAGLDAPIWQQYLNWVGGMFRGDFGQSYFNQFSVNELIAQRLPATLELTVIAVLLALVIAVPTAVFASLKPLGWLDRVLTAISTAGMALPQFLIGIVLIVVFAVTLRWLPARGYVPFSEDPALNIVGMILPSVTLALASAPLLIRFLRASMIETLAAPFIRTARGKGVDRAGVVVGHALRNALIPGLTMLGLIVGYTLGGVVIIEYVFGIPGLGSLAIDSVFKRDYAVLQSVVLLISAMFILTSLIVDLLYGVLDPRLRVGKNRG</sequence>
<dbReference type="CDD" id="cd06261">
    <property type="entry name" value="TM_PBP2"/>
    <property type="match status" value="1"/>
</dbReference>
<comment type="similarity">
    <text evidence="7">Belongs to the binding-protein-dependent transport system permease family.</text>
</comment>
<evidence type="ECO:0000256" key="5">
    <source>
        <dbReference type="ARBA" id="ARBA00022989"/>
    </source>
</evidence>
<evidence type="ECO:0000313" key="10">
    <source>
        <dbReference type="Proteomes" id="UP001646141"/>
    </source>
</evidence>
<name>A0ABS1SK72_9MICO</name>
<dbReference type="InterPro" id="IPR000515">
    <property type="entry name" value="MetI-like"/>
</dbReference>